<gene>
    <name evidence="2" type="ORF">P167DRAFT_564111</name>
</gene>
<keyword evidence="3" id="KW-1185">Reference proteome</keyword>
<evidence type="ECO:0000313" key="2">
    <source>
        <dbReference type="EMBL" id="RPB13893.1"/>
    </source>
</evidence>
<proteinExistence type="predicted"/>
<name>A0A3N4KTJ7_9PEZI</name>
<dbReference type="InParanoid" id="A0A3N4KTJ7"/>
<dbReference type="AlphaFoldDB" id="A0A3N4KTJ7"/>
<sequence length="103" mass="11815">MRFTSVLLLLISTFTFMAYATPIERNFQGTCVTITCDYGQCCQFTSFELLQKHLLSGYAVNVVGLFLYHDNICVGDSDRLWIDEDGYRDLYSFSDFNSMNMDG</sequence>
<accession>A0A3N4KTJ7</accession>
<feature type="signal peptide" evidence="1">
    <location>
        <begin position="1"/>
        <end position="20"/>
    </location>
</feature>
<feature type="chain" id="PRO_5018146403" evidence="1">
    <location>
        <begin position="21"/>
        <end position="103"/>
    </location>
</feature>
<protein>
    <submittedName>
        <fullName evidence="2">Uncharacterized protein</fullName>
    </submittedName>
</protein>
<evidence type="ECO:0000256" key="1">
    <source>
        <dbReference type="SAM" id="SignalP"/>
    </source>
</evidence>
<dbReference type="OrthoDB" id="10435561at2759"/>
<dbReference type="EMBL" id="ML119120">
    <property type="protein sequence ID" value="RPB13893.1"/>
    <property type="molecule type" value="Genomic_DNA"/>
</dbReference>
<organism evidence="2 3">
    <name type="scientific">Morchella conica CCBAS932</name>
    <dbReference type="NCBI Taxonomy" id="1392247"/>
    <lineage>
        <taxon>Eukaryota</taxon>
        <taxon>Fungi</taxon>
        <taxon>Dikarya</taxon>
        <taxon>Ascomycota</taxon>
        <taxon>Pezizomycotina</taxon>
        <taxon>Pezizomycetes</taxon>
        <taxon>Pezizales</taxon>
        <taxon>Morchellaceae</taxon>
        <taxon>Morchella</taxon>
    </lineage>
</organism>
<evidence type="ECO:0000313" key="3">
    <source>
        <dbReference type="Proteomes" id="UP000277580"/>
    </source>
</evidence>
<reference evidence="2 3" key="1">
    <citation type="journal article" date="2018" name="Nat. Ecol. Evol.">
        <title>Pezizomycetes genomes reveal the molecular basis of ectomycorrhizal truffle lifestyle.</title>
        <authorList>
            <person name="Murat C."/>
            <person name="Payen T."/>
            <person name="Noel B."/>
            <person name="Kuo A."/>
            <person name="Morin E."/>
            <person name="Chen J."/>
            <person name="Kohler A."/>
            <person name="Krizsan K."/>
            <person name="Balestrini R."/>
            <person name="Da Silva C."/>
            <person name="Montanini B."/>
            <person name="Hainaut M."/>
            <person name="Levati E."/>
            <person name="Barry K.W."/>
            <person name="Belfiori B."/>
            <person name="Cichocki N."/>
            <person name="Clum A."/>
            <person name="Dockter R.B."/>
            <person name="Fauchery L."/>
            <person name="Guy J."/>
            <person name="Iotti M."/>
            <person name="Le Tacon F."/>
            <person name="Lindquist E.A."/>
            <person name="Lipzen A."/>
            <person name="Malagnac F."/>
            <person name="Mello A."/>
            <person name="Molinier V."/>
            <person name="Miyauchi S."/>
            <person name="Poulain J."/>
            <person name="Riccioni C."/>
            <person name="Rubini A."/>
            <person name="Sitrit Y."/>
            <person name="Splivallo R."/>
            <person name="Traeger S."/>
            <person name="Wang M."/>
            <person name="Zifcakova L."/>
            <person name="Wipf D."/>
            <person name="Zambonelli A."/>
            <person name="Paolocci F."/>
            <person name="Nowrousian M."/>
            <person name="Ottonello S."/>
            <person name="Baldrian P."/>
            <person name="Spatafora J.W."/>
            <person name="Henrissat B."/>
            <person name="Nagy L.G."/>
            <person name="Aury J.M."/>
            <person name="Wincker P."/>
            <person name="Grigoriev I.V."/>
            <person name="Bonfante P."/>
            <person name="Martin F.M."/>
        </authorList>
    </citation>
    <scope>NUCLEOTIDE SEQUENCE [LARGE SCALE GENOMIC DNA]</scope>
    <source>
        <strain evidence="2 3">CCBAS932</strain>
    </source>
</reference>
<dbReference type="Proteomes" id="UP000277580">
    <property type="component" value="Unassembled WGS sequence"/>
</dbReference>
<keyword evidence="1" id="KW-0732">Signal</keyword>